<organism evidence="3 4">
    <name type="scientific">Geosmithia morbida</name>
    <dbReference type="NCBI Taxonomy" id="1094350"/>
    <lineage>
        <taxon>Eukaryota</taxon>
        <taxon>Fungi</taxon>
        <taxon>Dikarya</taxon>
        <taxon>Ascomycota</taxon>
        <taxon>Pezizomycotina</taxon>
        <taxon>Sordariomycetes</taxon>
        <taxon>Hypocreomycetidae</taxon>
        <taxon>Hypocreales</taxon>
        <taxon>Bionectriaceae</taxon>
        <taxon>Geosmithia</taxon>
    </lineage>
</organism>
<keyword evidence="1" id="KW-0175">Coiled coil</keyword>
<accession>A0A9P4Z2P0</accession>
<dbReference type="AlphaFoldDB" id="A0A9P4Z2P0"/>
<dbReference type="PANTHER" id="PTHR42041">
    <property type="entry name" value="DNA ENDONUCLEASE ACTIVATOR CTP1 C-TERMINAL DOMAIN-CONTAINING PROTEIN"/>
    <property type="match status" value="1"/>
</dbReference>
<feature type="region of interest" description="Disordered" evidence="2">
    <location>
        <begin position="122"/>
        <end position="178"/>
    </location>
</feature>
<keyword evidence="4" id="KW-1185">Reference proteome</keyword>
<feature type="coiled-coil region" evidence="1">
    <location>
        <begin position="41"/>
        <end position="110"/>
    </location>
</feature>
<name>A0A9P4Z2P0_9HYPO</name>
<feature type="compositionally biased region" description="Basic and acidic residues" evidence="2">
    <location>
        <begin position="554"/>
        <end position="564"/>
    </location>
</feature>
<dbReference type="Proteomes" id="UP000749293">
    <property type="component" value="Unassembled WGS sequence"/>
</dbReference>
<feature type="compositionally biased region" description="Polar residues" evidence="2">
    <location>
        <begin position="169"/>
        <end position="178"/>
    </location>
</feature>
<evidence type="ECO:0000313" key="4">
    <source>
        <dbReference type="Proteomes" id="UP000749293"/>
    </source>
</evidence>
<evidence type="ECO:0000256" key="1">
    <source>
        <dbReference type="SAM" id="Coils"/>
    </source>
</evidence>
<dbReference type="RefSeq" id="XP_035324989.1">
    <property type="nucleotide sequence ID" value="XM_035462059.1"/>
</dbReference>
<dbReference type="PANTHER" id="PTHR42041:SF1">
    <property type="entry name" value="DNA ENDONUCLEASE ACTIVATOR CTP1 C-TERMINAL DOMAIN-CONTAINING PROTEIN"/>
    <property type="match status" value="1"/>
</dbReference>
<proteinExistence type="predicted"/>
<reference evidence="3" key="1">
    <citation type="submission" date="2020-03" db="EMBL/GenBank/DDBJ databases">
        <title>Site-based positive gene gene selection in Geosmithia morbida across the United States reveals a broad range of putative effectors and factors for local host and environmental adapation.</title>
        <authorList>
            <person name="Onufrak A."/>
            <person name="Murdoch R.W."/>
            <person name="Gazis R."/>
            <person name="Huff M."/>
            <person name="Staton M."/>
            <person name="Klingeman W."/>
            <person name="Hadziabdic D."/>
        </authorList>
    </citation>
    <scope>NUCLEOTIDE SEQUENCE</scope>
    <source>
        <strain evidence="3">1262</strain>
    </source>
</reference>
<feature type="non-terminal residue" evidence="3">
    <location>
        <position position="576"/>
    </location>
</feature>
<dbReference type="GeneID" id="55966303"/>
<dbReference type="OrthoDB" id="4495335at2759"/>
<feature type="region of interest" description="Disordered" evidence="2">
    <location>
        <begin position="508"/>
        <end position="527"/>
    </location>
</feature>
<comment type="caution">
    <text evidence="3">The sequence shown here is derived from an EMBL/GenBank/DDBJ whole genome shotgun (WGS) entry which is preliminary data.</text>
</comment>
<evidence type="ECO:0000256" key="2">
    <source>
        <dbReference type="SAM" id="MobiDB-lite"/>
    </source>
</evidence>
<protein>
    <submittedName>
        <fullName evidence="3">Uncharacterized protein</fullName>
    </submittedName>
</protein>
<sequence length="576" mass="64995">MEYRISESYGRAKETHAHTQALWEKEIRRARKETFKTQSINVKLQEELKTVRAAVKTLEDSVERERERSRVREQEAFEARYQIVGVQEQLEAALARIKLVEQERDAFKTAAKNEGVARVAAEGRIPLPLQDPTDEFASPPKKTRPAGGSPPPPAALSYSQGQKKRKTGSRQQPRFSLSSVEIESELATEMELEQLTNQVLWERQRADRADEMIEFLQAECEMKICPCGRSRPRPSPRASPRLARESLSASARTVEAEGTPAPGTPATPPLLRHSVERSDIPTEDGTSRQQRHRHSEEDMEPEQQREEQVQEEETVMRDTLPTPVQQQQQQQQQEADLHREIDADLAVPKARKSSRRSTLFYPKEGIFRTVSEQEAQALKAQKEVEVVAQVEEEEQEKDEEEEEQQQQQLAGEEEQTELEELGRGRGYARTPSVEPPSFALPRNLSQRTSLMSLLNAPHNADDDFSTPKVPMSSTLYTTVTTTVPVQDEKPMFSSTSSLLADKLRTPSSGAKVSFDANNPALTPTMTREQALAKIRERRGRARSAENAKATPANKKMDVKGRRDISAPTRKFGSNKS</sequence>
<feature type="compositionally biased region" description="Acidic residues" evidence="2">
    <location>
        <begin position="390"/>
        <end position="404"/>
    </location>
</feature>
<feature type="region of interest" description="Disordered" evidence="2">
    <location>
        <begin position="535"/>
        <end position="576"/>
    </location>
</feature>
<evidence type="ECO:0000313" key="3">
    <source>
        <dbReference type="EMBL" id="KAF4126337.1"/>
    </source>
</evidence>
<feature type="region of interest" description="Disordered" evidence="2">
    <location>
        <begin position="389"/>
        <end position="444"/>
    </location>
</feature>
<gene>
    <name evidence="3" type="ORF">GMORB2_0073</name>
</gene>
<dbReference type="EMBL" id="JAANYQ010000001">
    <property type="protein sequence ID" value="KAF4126337.1"/>
    <property type="molecule type" value="Genomic_DNA"/>
</dbReference>
<feature type="region of interest" description="Disordered" evidence="2">
    <location>
        <begin position="226"/>
        <end position="357"/>
    </location>
</feature>